<dbReference type="InterPro" id="IPR051202">
    <property type="entry name" value="Peptidase_C40"/>
</dbReference>
<dbReference type="PROSITE" id="PS51935">
    <property type="entry name" value="NLPC_P60"/>
    <property type="match status" value="1"/>
</dbReference>
<reference evidence="6 7" key="1">
    <citation type="submission" date="2020-07" db="EMBL/GenBank/DDBJ databases">
        <title>Genomic Encyclopedia of Type Strains, Phase IV (KMG-IV): sequencing the most valuable type-strain genomes for metagenomic binning, comparative biology and taxonomic classification.</title>
        <authorList>
            <person name="Goeker M."/>
        </authorList>
    </citation>
    <scope>NUCLEOTIDE SEQUENCE [LARGE SCALE GENOMIC DNA]</scope>
    <source>
        <strain evidence="6 7">DSM 17721</strain>
    </source>
</reference>
<organism evidence="6 7">
    <name type="scientific">Desulfosalsimonas propionicica</name>
    <dbReference type="NCBI Taxonomy" id="332175"/>
    <lineage>
        <taxon>Bacteria</taxon>
        <taxon>Pseudomonadati</taxon>
        <taxon>Thermodesulfobacteriota</taxon>
        <taxon>Desulfobacteria</taxon>
        <taxon>Desulfobacterales</taxon>
        <taxon>Desulfosalsimonadaceae</taxon>
        <taxon>Desulfosalsimonas</taxon>
    </lineage>
</organism>
<feature type="domain" description="NlpC/P60" evidence="5">
    <location>
        <begin position="57"/>
        <end position="184"/>
    </location>
</feature>
<keyword evidence="4" id="KW-0788">Thiol protease</keyword>
<proteinExistence type="inferred from homology"/>
<dbReference type="EMBL" id="JACDUS010000002">
    <property type="protein sequence ID" value="MBA2880803.1"/>
    <property type="molecule type" value="Genomic_DNA"/>
</dbReference>
<keyword evidence="3 6" id="KW-0378">Hydrolase</keyword>
<keyword evidence="2" id="KW-0645">Protease</keyword>
<gene>
    <name evidence="6" type="ORF">HNR65_001121</name>
</gene>
<evidence type="ECO:0000313" key="7">
    <source>
        <dbReference type="Proteomes" id="UP000525298"/>
    </source>
</evidence>
<accession>A0A7W0HK52</accession>
<dbReference type="RefSeq" id="WP_181550458.1">
    <property type="nucleotide sequence ID" value="NZ_JACDUS010000002.1"/>
</dbReference>
<dbReference type="Gene3D" id="3.90.1720.10">
    <property type="entry name" value="endopeptidase domain like (from Nostoc punctiforme)"/>
    <property type="match status" value="1"/>
</dbReference>
<dbReference type="AlphaFoldDB" id="A0A7W0HK52"/>
<keyword evidence="7" id="KW-1185">Reference proteome</keyword>
<name>A0A7W0HK52_9BACT</name>
<sequence length="185" mass="20640">MKQCRIKTCIRNRAEPVVLSFSGSGRSWILVLLLTACLLFSGGCNAFRPHPGTHVSPAVRNEIVNIALQHKNTPYKWNGDTPAGFDCSGFVRFVYRQAGFEIPRTSTQQFRAGHKIARANLKKGDLVFFKKWKWLGTILSPSHVGIYIGANRFIHSPGSGGAVRIGHLGNKYWSTHYKGARMLLE</sequence>
<protein>
    <submittedName>
        <fullName evidence="6">Cell wall-associated NlpC family hydrolase</fullName>
    </submittedName>
</protein>
<evidence type="ECO:0000256" key="2">
    <source>
        <dbReference type="ARBA" id="ARBA00022670"/>
    </source>
</evidence>
<evidence type="ECO:0000259" key="5">
    <source>
        <dbReference type="PROSITE" id="PS51935"/>
    </source>
</evidence>
<dbReference type="InterPro" id="IPR000064">
    <property type="entry name" value="NLP_P60_dom"/>
</dbReference>
<dbReference type="GO" id="GO:0008234">
    <property type="term" value="F:cysteine-type peptidase activity"/>
    <property type="evidence" value="ECO:0007669"/>
    <property type="project" value="UniProtKB-KW"/>
</dbReference>
<comment type="similarity">
    <text evidence="1">Belongs to the peptidase C40 family.</text>
</comment>
<dbReference type="PANTHER" id="PTHR47053">
    <property type="entry name" value="MUREIN DD-ENDOPEPTIDASE MEPH-RELATED"/>
    <property type="match status" value="1"/>
</dbReference>
<evidence type="ECO:0000313" key="6">
    <source>
        <dbReference type="EMBL" id="MBA2880803.1"/>
    </source>
</evidence>
<dbReference type="GO" id="GO:0006508">
    <property type="term" value="P:proteolysis"/>
    <property type="evidence" value="ECO:0007669"/>
    <property type="project" value="UniProtKB-KW"/>
</dbReference>
<dbReference type="InterPro" id="IPR038765">
    <property type="entry name" value="Papain-like_cys_pep_sf"/>
</dbReference>
<dbReference type="Proteomes" id="UP000525298">
    <property type="component" value="Unassembled WGS sequence"/>
</dbReference>
<dbReference type="SUPFAM" id="SSF54001">
    <property type="entry name" value="Cysteine proteinases"/>
    <property type="match status" value="1"/>
</dbReference>
<evidence type="ECO:0000256" key="4">
    <source>
        <dbReference type="ARBA" id="ARBA00022807"/>
    </source>
</evidence>
<comment type="caution">
    <text evidence="6">The sequence shown here is derived from an EMBL/GenBank/DDBJ whole genome shotgun (WGS) entry which is preliminary data.</text>
</comment>
<evidence type="ECO:0000256" key="1">
    <source>
        <dbReference type="ARBA" id="ARBA00007074"/>
    </source>
</evidence>
<dbReference type="Pfam" id="PF00877">
    <property type="entry name" value="NLPC_P60"/>
    <property type="match status" value="1"/>
</dbReference>
<dbReference type="PANTHER" id="PTHR47053:SF1">
    <property type="entry name" value="MUREIN DD-ENDOPEPTIDASE MEPH-RELATED"/>
    <property type="match status" value="1"/>
</dbReference>
<evidence type="ECO:0000256" key="3">
    <source>
        <dbReference type="ARBA" id="ARBA00022801"/>
    </source>
</evidence>